<dbReference type="Gene3D" id="1.20.5.170">
    <property type="match status" value="1"/>
</dbReference>
<accession>A0A2I2FJA2</accession>
<evidence type="ECO:0000256" key="1">
    <source>
        <dbReference type="ARBA" id="ARBA00004123"/>
    </source>
</evidence>
<feature type="compositionally biased region" description="Basic and acidic residues" evidence="10">
    <location>
        <begin position="16"/>
        <end position="31"/>
    </location>
</feature>
<dbReference type="PRINTS" id="PR00043">
    <property type="entry name" value="LEUZIPPRJUN"/>
</dbReference>
<evidence type="ECO:0000256" key="4">
    <source>
        <dbReference type="ARBA" id="ARBA00023016"/>
    </source>
</evidence>
<evidence type="ECO:0000256" key="8">
    <source>
        <dbReference type="ARBA" id="ARBA00068999"/>
    </source>
</evidence>
<dbReference type="InterPro" id="IPR002112">
    <property type="entry name" value="Leuzip_Jun"/>
</dbReference>
<feature type="compositionally biased region" description="Polar residues" evidence="10">
    <location>
        <begin position="278"/>
        <end position="311"/>
    </location>
</feature>
<feature type="domain" description="BZIP" evidence="11">
    <location>
        <begin position="403"/>
        <end position="466"/>
    </location>
</feature>
<dbReference type="SMART" id="SM00338">
    <property type="entry name" value="BRLZ"/>
    <property type="match status" value="1"/>
</dbReference>
<evidence type="ECO:0000256" key="3">
    <source>
        <dbReference type="ARBA" id="ARBA00023015"/>
    </source>
</evidence>
<evidence type="ECO:0000313" key="13">
    <source>
        <dbReference type="Proteomes" id="UP000234585"/>
    </source>
</evidence>
<dbReference type="Pfam" id="PF11787">
    <property type="entry name" value="Aft1_HRR"/>
    <property type="match status" value="1"/>
</dbReference>
<keyword evidence="13" id="KW-1185">Reference proteome</keyword>
<keyword evidence="3" id="KW-0805">Transcription regulation</keyword>
<keyword evidence="7" id="KW-0539">Nucleus</keyword>
<keyword evidence="4" id="KW-0346">Stress response</keyword>
<feature type="region of interest" description="Disordered" evidence="10">
    <location>
        <begin position="144"/>
        <end position="407"/>
    </location>
</feature>
<dbReference type="InterPro" id="IPR046347">
    <property type="entry name" value="bZIP_sf"/>
</dbReference>
<dbReference type="Pfam" id="PF00170">
    <property type="entry name" value="bZIP_1"/>
    <property type="match status" value="1"/>
</dbReference>
<sequence length="511" mass="53184">MMSAAVAPTVAANLHSDNRKSSPMDSKKNLDAEDSQASASENKNQKPDGDSQTSLGPPPRPAISSAADTPDYFNSVHNPFSLEPNPFEQSFGGGGNGGGASGETPGKSILPPVASLTSPALPGNNSAGGGYNWSNSLRSGPLSPAMLAGPTSTNDYFDSIGRGFPTPNESSLRTGLTPGGGGSMFPAPSPNSQALLQQLQSGGATPSTIEFHRTALNAAKKNNANGPTSNPTSEPDPGSQGANNMDVKPNAAAGGDPFGHHDAADAANGLFMLAKGGQPTSNQFSTSNPTSVPPQSVQVNEPDTGVQNANGSAHAGREMSGNLSEELAKPTTKGKGKKNASAKGAGAANNRRKADDPVTKGANKKSKLNSGSGSMEPPSDFDYSDMEDDKKRMPGDGKKMTDEEKRKNFLERNRVAALKCRQRKKQWLANLQAKVELFTSENDALTATVTQLREEIVNLKTMLLAHKDCPVSQAQGLGSMMMNGIPPGYETHPYNMGMQPGAIPAQGMRRA</sequence>
<organism evidence="12 13">
    <name type="scientific">Aspergillus candidus</name>
    <dbReference type="NCBI Taxonomy" id="41067"/>
    <lineage>
        <taxon>Eukaryota</taxon>
        <taxon>Fungi</taxon>
        <taxon>Dikarya</taxon>
        <taxon>Ascomycota</taxon>
        <taxon>Pezizomycotina</taxon>
        <taxon>Eurotiomycetes</taxon>
        <taxon>Eurotiomycetidae</taxon>
        <taxon>Eurotiales</taxon>
        <taxon>Aspergillaceae</taxon>
        <taxon>Aspergillus</taxon>
        <taxon>Aspergillus subgen. Circumdati</taxon>
    </lineage>
</organism>
<gene>
    <name evidence="12" type="ORF">BDW47DRAFT_100703</name>
</gene>
<dbReference type="RefSeq" id="XP_024674729.1">
    <property type="nucleotide sequence ID" value="XM_024811507.1"/>
</dbReference>
<dbReference type="InterPro" id="IPR051027">
    <property type="entry name" value="bZIP_transcription_factors"/>
</dbReference>
<dbReference type="SUPFAM" id="SSF57959">
    <property type="entry name" value="Leucine zipper domain"/>
    <property type="match status" value="1"/>
</dbReference>
<protein>
    <recommendedName>
        <fullName evidence="8">Basic leucine zipper (bZIP) transcription factor atfB</fullName>
    </recommendedName>
</protein>
<dbReference type="GO" id="GO:0003700">
    <property type="term" value="F:DNA-binding transcription factor activity"/>
    <property type="evidence" value="ECO:0007669"/>
    <property type="project" value="InterPro"/>
</dbReference>
<dbReference type="GeneID" id="36518667"/>
<dbReference type="EMBL" id="KZ559123">
    <property type="protein sequence ID" value="PLB40717.1"/>
    <property type="molecule type" value="Genomic_DNA"/>
</dbReference>
<dbReference type="CDD" id="cd14687">
    <property type="entry name" value="bZIP_ATF2"/>
    <property type="match status" value="1"/>
</dbReference>
<feature type="coiled-coil region" evidence="9">
    <location>
        <begin position="428"/>
        <end position="462"/>
    </location>
</feature>
<keyword evidence="5" id="KW-0238">DNA-binding</keyword>
<comment type="subcellular location">
    <subcellularLocation>
        <location evidence="1">Nucleus</location>
    </subcellularLocation>
</comment>
<name>A0A2I2FJA2_ASPCN</name>
<dbReference type="PROSITE" id="PS50217">
    <property type="entry name" value="BZIP"/>
    <property type="match status" value="1"/>
</dbReference>
<dbReference type="InterPro" id="IPR004827">
    <property type="entry name" value="bZIP"/>
</dbReference>
<dbReference type="InterPro" id="IPR020956">
    <property type="entry name" value="TF_Aft1_OSM"/>
</dbReference>
<feature type="compositionally biased region" description="Low complexity" evidence="10">
    <location>
        <begin position="192"/>
        <end position="204"/>
    </location>
</feature>
<feature type="region of interest" description="Disordered" evidence="10">
    <location>
        <begin position="1"/>
        <end position="129"/>
    </location>
</feature>
<evidence type="ECO:0000256" key="5">
    <source>
        <dbReference type="ARBA" id="ARBA00023125"/>
    </source>
</evidence>
<evidence type="ECO:0000256" key="6">
    <source>
        <dbReference type="ARBA" id="ARBA00023163"/>
    </source>
</evidence>
<dbReference type="GO" id="GO:0005634">
    <property type="term" value="C:nucleus"/>
    <property type="evidence" value="ECO:0007669"/>
    <property type="project" value="UniProtKB-SubCell"/>
</dbReference>
<dbReference type="AlphaFoldDB" id="A0A2I2FJA2"/>
<evidence type="ECO:0000256" key="10">
    <source>
        <dbReference type="SAM" id="MobiDB-lite"/>
    </source>
</evidence>
<keyword evidence="9" id="KW-0175">Coiled coil</keyword>
<dbReference type="PANTHER" id="PTHR19304">
    <property type="entry name" value="CYCLIC-AMP RESPONSE ELEMENT BINDING PROTEIN"/>
    <property type="match status" value="1"/>
</dbReference>
<dbReference type="Pfam" id="PF11785">
    <property type="entry name" value="Aft1_OSA"/>
    <property type="match status" value="1"/>
</dbReference>
<proteinExistence type="inferred from homology"/>
<comment type="similarity">
    <text evidence="2">Belongs to the bZIP family. ATF subfamily.</text>
</comment>
<reference evidence="12 13" key="1">
    <citation type="submission" date="2017-12" db="EMBL/GenBank/DDBJ databases">
        <authorList>
            <consortium name="DOE Joint Genome Institute"/>
            <person name="Haridas S."/>
            <person name="Kjaerbolling I."/>
            <person name="Vesth T.C."/>
            <person name="Frisvad J.C."/>
            <person name="Nybo J.L."/>
            <person name="Theobald S."/>
            <person name="Kuo A."/>
            <person name="Bowyer P."/>
            <person name="Matsuda Y."/>
            <person name="Mondo S."/>
            <person name="Lyhne E.K."/>
            <person name="Kogle M.E."/>
            <person name="Clum A."/>
            <person name="Lipzen A."/>
            <person name="Salamov A."/>
            <person name="Ngan C.Y."/>
            <person name="Daum C."/>
            <person name="Chiniquy J."/>
            <person name="Barry K."/>
            <person name="LaButti K."/>
            <person name="Simmons B.A."/>
            <person name="Magnuson J.K."/>
            <person name="Mortensen U.H."/>
            <person name="Larsen T.O."/>
            <person name="Grigoriev I.V."/>
            <person name="Baker S.E."/>
            <person name="Andersen M.R."/>
            <person name="Nordberg H.P."/>
            <person name="Cantor M.N."/>
            <person name="Hua S.X."/>
        </authorList>
    </citation>
    <scope>NUCLEOTIDE SEQUENCE [LARGE SCALE GENOMIC DNA]</scope>
    <source>
        <strain evidence="12 13">CBS 102.13</strain>
    </source>
</reference>
<evidence type="ECO:0000256" key="7">
    <source>
        <dbReference type="ARBA" id="ARBA00023242"/>
    </source>
</evidence>
<dbReference type="Proteomes" id="UP000234585">
    <property type="component" value="Unassembled WGS sequence"/>
</dbReference>
<keyword evidence="6" id="KW-0804">Transcription</keyword>
<dbReference type="Pfam" id="PF11786">
    <property type="entry name" value="Aft1_HRA"/>
    <property type="match status" value="1"/>
</dbReference>
<feature type="compositionally biased region" description="Gly residues" evidence="10">
    <location>
        <begin position="91"/>
        <end position="101"/>
    </location>
</feature>
<dbReference type="InterPro" id="IPR021755">
    <property type="entry name" value="TF_Aft1_HRA"/>
</dbReference>
<dbReference type="InterPro" id="IPR021756">
    <property type="entry name" value="TF_Aft1_HRR"/>
</dbReference>
<dbReference type="STRING" id="41067.A0A2I2FJA2"/>
<feature type="compositionally biased region" description="Low complexity" evidence="10">
    <location>
        <begin position="215"/>
        <end position="225"/>
    </location>
</feature>
<dbReference type="GO" id="GO:0003677">
    <property type="term" value="F:DNA binding"/>
    <property type="evidence" value="ECO:0007669"/>
    <property type="project" value="UniProtKB-KW"/>
</dbReference>
<feature type="compositionally biased region" description="Basic and acidic residues" evidence="10">
    <location>
        <begin position="388"/>
        <end position="407"/>
    </location>
</feature>
<evidence type="ECO:0000256" key="2">
    <source>
        <dbReference type="ARBA" id="ARBA00009050"/>
    </source>
</evidence>
<dbReference type="OrthoDB" id="295274at2759"/>
<dbReference type="FunFam" id="1.20.5.170:FF:000053">
    <property type="entry name" value="BZIP transcription factor AtfA"/>
    <property type="match status" value="1"/>
</dbReference>
<evidence type="ECO:0000256" key="9">
    <source>
        <dbReference type="SAM" id="Coils"/>
    </source>
</evidence>
<evidence type="ECO:0000313" key="12">
    <source>
        <dbReference type="EMBL" id="PLB40717.1"/>
    </source>
</evidence>
<evidence type="ECO:0000259" key="11">
    <source>
        <dbReference type="PROSITE" id="PS50217"/>
    </source>
</evidence>